<feature type="signal peptide" evidence="1">
    <location>
        <begin position="1"/>
        <end position="19"/>
    </location>
</feature>
<accession>A0A6A4FS74</accession>
<reference evidence="3 5" key="1">
    <citation type="submission" date="2018-08" db="EMBL/GenBank/DDBJ databases">
        <title>Genomic investigation of the strawberry pathogen Phytophthora fragariae indicates pathogenicity is determined by transcriptional variation in three key races.</title>
        <authorList>
            <person name="Adams T.M."/>
            <person name="Armitage A.D."/>
            <person name="Sobczyk M.K."/>
            <person name="Bates H.J."/>
            <person name="Dunwell J.M."/>
            <person name="Nellist C.F."/>
            <person name="Harrison R.J."/>
        </authorList>
    </citation>
    <scope>NUCLEOTIDE SEQUENCE [LARGE SCALE GENOMIC DNA]</scope>
    <source>
        <strain evidence="2 4">SCRP249</strain>
        <strain evidence="3 5">SCRP333</strain>
    </source>
</reference>
<proteinExistence type="predicted"/>
<dbReference type="Proteomes" id="UP000434957">
    <property type="component" value="Unassembled WGS sequence"/>
</dbReference>
<evidence type="ECO:0000313" key="5">
    <source>
        <dbReference type="Proteomes" id="UP000434957"/>
    </source>
</evidence>
<dbReference type="Proteomes" id="UP000429607">
    <property type="component" value="Unassembled WGS sequence"/>
</dbReference>
<evidence type="ECO:0000313" key="2">
    <source>
        <dbReference type="EMBL" id="KAE9046582.1"/>
    </source>
</evidence>
<feature type="chain" id="PRO_5036381395" description="Secreted protein" evidence="1">
    <location>
        <begin position="20"/>
        <end position="133"/>
    </location>
</feature>
<evidence type="ECO:0000256" key="1">
    <source>
        <dbReference type="SAM" id="SignalP"/>
    </source>
</evidence>
<dbReference type="EMBL" id="QXFV01000184">
    <property type="protein sequence ID" value="KAE9046582.1"/>
    <property type="molecule type" value="Genomic_DNA"/>
</dbReference>
<gene>
    <name evidence="2" type="ORF">PR001_g4510</name>
    <name evidence="3" type="ORF">PR003_g4700</name>
</gene>
<keyword evidence="1" id="KW-0732">Signal</keyword>
<dbReference type="AlphaFoldDB" id="A0A6A4FS74"/>
<name>A0A6A4FS74_9STRA</name>
<evidence type="ECO:0008006" key="6">
    <source>
        <dbReference type="Google" id="ProtNLM"/>
    </source>
</evidence>
<evidence type="ECO:0000313" key="4">
    <source>
        <dbReference type="Proteomes" id="UP000429607"/>
    </source>
</evidence>
<dbReference type="EMBL" id="QXFT01000180">
    <property type="protein sequence ID" value="KAE9351827.1"/>
    <property type="molecule type" value="Genomic_DNA"/>
</dbReference>
<organism evidence="3 5">
    <name type="scientific">Phytophthora rubi</name>
    <dbReference type="NCBI Taxonomy" id="129364"/>
    <lineage>
        <taxon>Eukaryota</taxon>
        <taxon>Sar</taxon>
        <taxon>Stramenopiles</taxon>
        <taxon>Oomycota</taxon>
        <taxon>Peronosporomycetes</taxon>
        <taxon>Peronosporales</taxon>
        <taxon>Peronosporaceae</taxon>
        <taxon>Phytophthora</taxon>
    </lineage>
</organism>
<protein>
    <recommendedName>
        <fullName evidence="6">Secreted protein</fullName>
    </recommendedName>
</protein>
<sequence length="133" mass="14580">MRVNTCIVWALLGTLGTSGHFEHRFGLRSTNTRSTEYLSRWPDAPGAYFGVAPQFCSTSHTGSFPFNSAASGIGRTPNDTHIHHQPPLEDFSTARCIVAVERHAPPVRKLSRGSSQGLLGRFRNEFDTSHVAA</sequence>
<evidence type="ECO:0000313" key="3">
    <source>
        <dbReference type="EMBL" id="KAE9351827.1"/>
    </source>
</evidence>
<keyword evidence="5" id="KW-1185">Reference proteome</keyword>
<comment type="caution">
    <text evidence="3">The sequence shown here is derived from an EMBL/GenBank/DDBJ whole genome shotgun (WGS) entry which is preliminary data.</text>
</comment>